<keyword evidence="1" id="KW-0175">Coiled coil</keyword>
<accession>A0ABU3F622</accession>
<proteinExistence type="predicted"/>
<dbReference type="EMBL" id="JARPYI010000023">
    <property type="protein sequence ID" value="MDT2602580.1"/>
    <property type="molecule type" value="Genomic_DNA"/>
</dbReference>
<protein>
    <submittedName>
        <fullName evidence="3">DUF536 domain-containing protein</fullName>
    </submittedName>
</protein>
<dbReference type="RefSeq" id="WP_311823724.1">
    <property type="nucleotide sequence ID" value="NZ_JARPYF010000024.1"/>
</dbReference>
<sequence length="201" mass="23651">MSHLTIAEISTKTGISKQRLYRFLNQNSINPSIKKSNKAFYSEAVQTLIYQHFKDDIQDNQVVTSNTDDTNPDTNYSDKQLNTNDKEDSIAIQTPIQTMLIKEINIKNKEIENLQGILKENQKLLDQQQQLTLQANKQIEKLQEQMLLFAPEEKEDPEETIGDPSQMIAKFRRIEETQKEEAENEETAFFIEHKKWWQFWK</sequence>
<gene>
    <name evidence="3" type="ORF">P7D85_22685</name>
</gene>
<name>A0ABU3F622_9ENTE</name>
<feature type="coiled-coil region" evidence="1">
    <location>
        <begin position="111"/>
        <end position="145"/>
    </location>
</feature>
<evidence type="ECO:0000256" key="2">
    <source>
        <dbReference type="SAM" id="MobiDB-lite"/>
    </source>
</evidence>
<evidence type="ECO:0000313" key="3">
    <source>
        <dbReference type="EMBL" id="MDT2602580.1"/>
    </source>
</evidence>
<evidence type="ECO:0000313" key="4">
    <source>
        <dbReference type="Proteomes" id="UP001252875"/>
    </source>
</evidence>
<reference evidence="3 4" key="1">
    <citation type="submission" date="2023-03" db="EMBL/GenBank/DDBJ databases">
        <authorList>
            <person name="Shen W."/>
            <person name="Cai J."/>
        </authorList>
    </citation>
    <scope>NUCLEOTIDE SEQUENCE [LARGE SCALE GENOMIC DNA]</scope>
    <source>
        <strain evidence="3 4">D6-4</strain>
    </source>
</reference>
<organism evidence="3 4">
    <name type="scientific">Enterococcus hulanensis</name>
    <dbReference type="NCBI Taxonomy" id="2559929"/>
    <lineage>
        <taxon>Bacteria</taxon>
        <taxon>Bacillati</taxon>
        <taxon>Bacillota</taxon>
        <taxon>Bacilli</taxon>
        <taxon>Lactobacillales</taxon>
        <taxon>Enterococcaceae</taxon>
        <taxon>Enterococcus</taxon>
    </lineage>
</organism>
<evidence type="ECO:0000256" key="1">
    <source>
        <dbReference type="SAM" id="Coils"/>
    </source>
</evidence>
<keyword evidence="4" id="KW-1185">Reference proteome</keyword>
<feature type="region of interest" description="Disordered" evidence="2">
    <location>
        <begin position="62"/>
        <end position="82"/>
    </location>
</feature>
<feature type="compositionally biased region" description="Low complexity" evidence="2">
    <location>
        <begin position="66"/>
        <end position="75"/>
    </location>
</feature>
<comment type="caution">
    <text evidence="3">The sequence shown here is derived from an EMBL/GenBank/DDBJ whole genome shotgun (WGS) entry which is preliminary data.</text>
</comment>
<dbReference type="Proteomes" id="UP001252875">
    <property type="component" value="Unassembled WGS sequence"/>
</dbReference>